<dbReference type="GO" id="GO:0080044">
    <property type="term" value="F:quercetin 7-O-glucosyltransferase activity"/>
    <property type="evidence" value="ECO:0007669"/>
    <property type="project" value="TreeGrafter"/>
</dbReference>
<evidence type="ECO:0000313" key="6">
    <source>
        <dbReference type="Proteomes" id="UP000237105"/>
    </source>
</evidence>
<dbReference type="Proteomes" id="UP000237105">
    <property type="component" value="Unassembled WGS sequence"/>
</dbReference>
<dbReference type="FunFam" id="3.40.50.2000:FF:000019">
    <property type="entry name" value="Glycosyltransferase"/>
    <property type="match status" value="1"/>
</dbReference>
<name>A0A2P5C3Q6_PARAD</name>
<comment type="caution">
    <text evidence="5">The sequence shown here is derived from an EMBL/GenBank/DDBJ whole genome shotgun (WGS) entry which is preliminary data.</text>
</comment>
<dbReference type="PANTHER" id="PTHR11926:SF870">
    <property type="entry name" value="UDP-GLYCOSYLTRANSFERASE 75B1"/>
    <property type="match status" value="1"/>
</dbReference>
<dbReference type="Pfam" id="PF00201">
    <property type="entry name" value="UDPGT"/>
    <property type="match status" value="1"/>
</dbReference>
<keyword evidence="2 3" id="KW-0808">Transferase</keyword>
<keyword evidence="3" id="KW-0328">Glycosyltransferase</keyword>
<organism evidence="5 6">
    <name type="scientific">Parasponia andersonii</name>
    <name type="common">Sponia andersonii</name>
    <dbReference type="NCBI Taxonomy" id="3476"/>
    <lineage>
        <taxon>Eukaryota</taxon>
        <taxon>Viridiplantae</taxon>
        <taxon>Streptophyta</taxon>
        <taxon>Embryophyta</taxon>
        <taxon>Tracheophyta</taxon>
        <taxon>Spermatophyta</taxon>
        <taxon>Magnoliopsida</taxon>
        <taxon>eudicotyledons</taxon>
        <taxon>Gunneridae</taxon>
        <taxon>Pentapetalae</taxon>
        <taxon>rosids</taxon>
        <taxon>fabids</taxon>
        <taxon>Rosales</taxon>
        <taxon>Cannabaceae</taxon>
        <taxon>Parasponia</taxon>
    </lineage>
</organism>
<dbReference type="AlphaFoldDB" id="A0A2P5C3Q6"/>
<dbReference type="CDD" id="cd03784">
    <property type="entry name" value="GT1_Gtf-like"/>
    <property type="match status" value="1"/>
</dbReference>
<dbReference type="InterPro" id="IPR035595">
    <property type="entry name" value="UDP_glycos_trans_CS"/>
</dbReference>
<dbReference type="PROSITE" id="PS00375">
    <property type="entry name" value="UDPGT"/>
    <property type="match status" value="1"/>
</dbReference>
<keyword evidence="6" id="KW-1185">Reference proteome</keyword>
<evidence type="ECO:0000313" key="5">
    <source>
        <dbReference type="EMBL" id="PON55687.1"/>
    </source>
</evidence>
<proteinExistence type="inferred from homology"/>
<dbReference type="OrthoDB" id="5835829at2759"/>
<accession>A0A2P5C3Q6</accession>
<evidence type="ECO:0000256" key="1">
    <source>
        <dbReference type="ARBA" id="ARBA00009995"/>
    </source>
</evidence>
<comment type="similarity">
    <text evidence="1 3">Belongs to the UDP-glycosyltransferase family.</text>
</comment>
<sequence length="480" mass="53902">MARPRFLLVTYSAHGHINPSLHFANRLASAAGADITFVTTVKGHRHMAKAAGRELDPETKTPNGSVISLAPFSDGYDDGFKPGDDLDHYLSEFRRCGTQAITDHVVSARNDGRPYSCVVYTILLPWAGLAADELQIPSVLLWIQPAMVLDIYYYYFHGYGDIIRENIKRHPPSKTTLPGLSLEFTRRDLPSFMDPADTYSFAIPLLQEQFEILEKKNKPRVLINTFYDLEAEALRAVSDHLILIGIGPLIPLALEEKEPSDRSPEKYIEWLNSNPKTSVVYVSFGSMSVLAKPQMEEVAKGLLEFGRPFLWVVREKVKNDTEKDQNDKDEDELSCREELDKLGMIVPWCSQMEVLSNESVGCFLTHCGWNSTLESLASGVPMVAFPQWTDQGTNAKLIEEVWKTGVRLKPNEDGIVRSEDIKRCLDLVMGGKENGVELRRNAKKWKDLAREALKEGGSSDRNLKAFVKEVIGEGPKCLLE</sequence>
<dbReference type="PANTHER" id="PTHR11926">
    <property type="entry name" value="GLUCOSYL/GLUCURONOSYL TRANSFERASES"/>
    <property type="match status" value="1"/>
</dbReference>
<evidence type="ECO:0000256" key="4">
    <source>
        <dbReference type="RuleBase" id="RU362057"/>
    </source>
</evidence>
<dbReference type="EMBL" id="JXTB01000180">
    <property type="protein sequence ID" value="PON55687.1"/>
    <property type="molecule type" value="Genomic_DNA"/>
</dbReference>
<dbReference type="GO" id="GO:0080043">
    <property type="term" value="F:quercetin 3-O-glucosyltransferase activity"/>
    <property type="evidence" value="ECO:0007669"/>
    <property type="project" value="TreeGrafter"/>
</dbReference>
<gene>
    <name evidence="5" type="ORF">PanWU01x14_186390</name>
</gene>
<dbReference type="EC" id="2.4.1.-" evidence="4"/>
<protein>
    <recommendedName>
        <fullName evidence="4">Glycosyltransferase</fullName>
        <ecNumber evidence="4">2.4.1.-</ecNumber>
    </recommendedName>
</protein>
<reference evidence="6" key="1">
    <citation type="submission" date="2016-06" db="EMBL/GenBank/DDBJ databases">
        <title>Parallel loss of symbiosis genes in relatives of nitrogen-fixing non-legume Parasponia.</title>
        <authorList>
            <person name="Van Velzen R."/>
            <person name="Holmer R."/>
            <person name="Bu F."/>
            <person name="Rutten L."/>
            <person name="Van Zeijl A."/>
            <person name="Liu W."/>
            <person name="Santuari L."/>
            <person name="Cao Q."/>
            <person name="Sharma T."/>
            <person name="Shen D."/>
            <person name="Roswanjaya Y."/>
            <person name="Wardhani T."/>
            <person name="Kalhor M.S."/>
            <person name="Jansen J."/>
            <person name="Van den Hoogen J."/>
            <person name="Gungor B."/>
            <person name="Hartog M."/>
            <person name="Hontelez J."/>
            <person name="Verver J."/>
            <person name="Yang W.-C."/>
            <person name="Schijlen E."/>
            <person name="Repin R."/>
            <person name="Schilthuizen M."/>
            <person name="Schranz E."/>
            <person name="Heidstra R."/>
            <person name="Miyata K."/>
            <person name="Fedorova E."/>
            <person name="Kohlen W."/>
            <person name="Bisseling T."/>
            <person name="Smit S."/>
            <person name="Geurts R."/>
        </authorList>
    </citation>
    <scope>NUCLEOTIDE SEQUENCE [LARGE SCALE GENOMIC DNA]</scope>
    <source>
        <strain evidence="6">cv. WU1-14</strain>
    </source>
</reference>
<dbReference type="Gene3D" id="3.40.50.2000">
    <property type="entry name" value="Glycogen Phosphorylase B"/>
    <property type="match status" value="2"/>
</dbReference>
<evidence type="ECO:0000256" key="3">
    <source>
        <dbReference type="RuleBase" id="RU003718"/>
    </source>
</evidence>
<dbReference type="SUPFAM" id="SSF53756">
    <property type="entry name" value="UDP-Glycosyltransferase/glycogen phosphorylase"/>
    <property type="match status" value="1"/>
</dbReference>
<evidence type="ECO:0000256" key="2">
    <source>
        <dbReference type="ARBA" id="ARBA00022679"/>
    </source>
</evidence>
<dbReference type="InterPro" id="IPR002213">
    <property type="entry name" value="UDP_glucos_trans"/>
</dbReference>